<comment type="caution">
    <text evidence="2">The sequence shown here is derived from an EMBL/GenBank/DDBJ whole genome shotgun (WGS) entry which is preliminary data.</text>
</comment>
<name>A0A8T0UBJ6_PANVG</name>
<evidence type="ECO:0000313" key="3">
    <source>
        <dbReference type="Proteomes" id="UP000823388"/>
    </source>
</evidence>
<feature type="compositionally biased region" description="Basic and acidic residues" evidence="1">
    <location>
        <begin position="148"/>
        <end position="160"/>
    </location>
</feature>
<keyword evidence="3" id="KW-1185">Reference proteome</keyword>
<dbReference type="EMBL" id="CM029042">
    <property type="protein sequence ID" value="KAG2619458.1"/>
    <property type="molecule type" value="Genomic_DNA"/>
</dbReference>
<protein>
    <submittedName>
        <fullName evidence="2">Uncharacterized protein</fullName>
    </submittedName>
</protein>
<feature type="region of interest" description="Disordered" evidence="1">
    <location>
        <begin position="31"/>
        <end position="65"/>
    </location>
</feature>
<dbReference type="AlphaFoldDB" id="A0A8T0UBJ6"/>
<dbReference type="Proteomes" id="UP000823388">
    <property type="component" value="Chromosome 3N"/>
</dbReference>
<accession>A0A8T0UBJ6</accession>
<feature type="compositionally biased region" description="Basic and acidic residues" evidence="1">
    <location>
        <begin position="171"/>
        <end position="183"/>
    </location>
</feature>
<proteinExistence type="predicted"/>
<feature type="compositionally biased region" description="Basic and acidic residues" evidence="1">
    <location>
        <begin position="131"/>
        <end position="141"/>
    </location>
</feature>
<evidence type="ECO:0000313" key="2">
    <source>
        <dbReference type="EMBL" id="KAG2619458.1"/>
    </source>
</evidence>
<sequence>MCSLAPPAAPGFHAAAPAGCGVMAREPARRVRAEAPSARAQNLKRARDGSDGKTGAGEGFFAAGVPAPGQQRLQERMRAELDAVRALHRKAVLLCRGDGRSGAARFSAAGPRRDAAAAAKGDARFSAAVGPRREAAAKRSETCPSKPAAKEAAHHQKEPAVKQQQAPVPRAAKEDARKRRRVDDEIARAREECRQQVLEAERTALPDETVYPHELAELGIAFEYAVTRTRSQALAQDLSAATR</sequence>
<feature type="region of interest" description="Disordered" evidence="1">
    <location>
        <begin position="118"/>
        <end position="183"/>
    </location>
</feature>
<organism evidence="2 3">
    <name type="scientific">Panicum virgatum</name>
    <name type="common">Blackwell switchgrass</name>
    <dbReference type="NCBI Taxonomy" id="38727"/>
    <lineage>
        <taxon>Eukaryota</taxon>
        <taxon>Viridiplantae</taxon>
        <taxon>Streptophyta</taxon>
        <taxon>Embryophyta</taxon>
        <taxon>Tracheophyta</taxon>
        <taxon>Spermatophyta</taxon>
        <taxon>Magnoliopsida</taxon>
        <taxon>Liliopsida</taxon>
        <taxon>Poales</taxon>
        <taxon>Poaceae</taxon>
        <taxon>PACMAD clade</taxon>
        <taxon>Panicoideae</taxon>
        <taxon>Panicodae</taxon>
        <taxon>Paniceae</taxon>
        <taxon>Panicinae</taxon>
        <taxon>Panicum</taxon>
        <taxon>Panicum sect. Hiantes</taxon>
    </lineage>
</organism>
<reference evidence="2" key="1">
    <citation type="submission" date="2020-05" db="EMBL/GenBank/DDBJ databases">
        <title>WGS assembly of Panicum virgatum.</title>
        <authorList>
            <person name="Lovell J.T."/>
            <person name="Jenkins J."/>
            <person name="Shu S."/>
            <person name="Juenger T.E."/>
            <person name="Schmutz J."/>
        </authorList>
    </citation>
    <scope>NUCLEOTIDE SEQUENCE</scope>
    <source>
        <strain evidence="2">AP13</strain>
    </source>
</reference>
<evidence type="ECO:0000256" key="1">
    <source>
        <dbReference type="SAM" id="MobiDB-lite"/>
    </source>
</evidence>
<gene>
    <name evidence="2" type="ORF">PVAP13_3NG076948</name>
</gene>
<feature type="compositionally biased region" description="Low complexity" evidence="1">
    <location>
        <begin position="118"/>
        <end position="128"/>
    </location>
</feature>